<comment type="function">
    <text evidence="8">Component of the Mediator complex, a coactivator involved in the regulated transcription of nearly all RNA polymerase II-dependent genes. Mediator functions as a bridge to convey information from gene-specific regulatory proteins to the basal RNA polymerase II transcription machinery. Mediator is recruited to promoters by direct interactions with regulatory proteins and serves as a scaffold for the assembly of a functional preinitiation complex with RNA polymerase II and the general transcription factors.</text>
</comment>
<evidence type="ECO:0000256" key="8">
    <source>
        <dbReference type="RuleBase" id="RU364144"/>
    </source>
</evidence>
<keyword evidence="6 8" id="KW-0804">Transcription</keyword>
<gene>
    <name evidence="10" type="primary">MED8-L</name>
    <name evidence="8" type="synonym">MED8</name>
    <name evidence="10" type="ORF">Hamer_G023225</name>
</gene>
<comment type="subunit">
    <text evidence="3 8">Component of the Mediator complex.</text>
</comment>
<evidence type="ECO:0000256" key="4">
    <source>
        <dbReference type="ARBA" id="ARBA00023015"/>
    </source>
</evidence>
<dbReference type="OrthoDB" id="150687at2759"/>
<dbReference type="PANTHER" id="PTHR13074:SF9">
    <property type="entry name" value="MEDIATOR OF RNA POLYMERASE II TRANSCRIPTION SUBUNIT 8"/>
    <property type="match status" value="1"/>
</dbReference>
<comment type="caution">
    <text evidence="10">The sequence shown here is derived from an EMBL/GenBank/DDBJ whole genome shotgun (WGS) entry which is preliminary data.</text>
</comment>
<dbReference type="GO" id="GO:0003712">
    <property type="term" value="F:transcription coregulator activity"/>
    <property type="evidence" value="ECO:0007669"/>
    <property type="project" value="InterPro"/>
</dbReference>
<accession>A0A8J5JHA1</accession>
<keyword evidence="7 8" id="KW-0539">Nucleus</keyword>
<dbReference type="GO" id="GO:0006357">
    <property type="term" value="P:regulation of transcription by RNA polymerase II"/>
    <property type="evidence" value="ECO:0007669"/>
    <property type="project" value="InterPro"/>
</dbReference>
<dbReference type="PANTHER" id="PTHR13074">
    <property type="entry name" value="MEDIATOR OF RNA POLYMERASE II TRANSCRIPTION SUBUNIT 8"/>
    <property type="match status" value="1"/>
</dbReference>
<reference evidence="10" key="1">
    <citation type="journal article" date="2021" name="Sci. Adv.">
        <title>The American lobster genome reveals insights on longevity, neural, and immune adaptations.</title>
        <authorList>
            <person name="Polinski J.M."/>
            <person name="Zimin A.V."/>
            <person name="Clark K.F."/>
            <person name="Kohn A.B."/>
            <person name="Sadowski N."/>
            <person name="Timp W."/>
            <person name="Ptitsyn A."/>
            <person name="Khanna P."/>
            <person name="Romanova D.Y."/>
            <person name="Williams P."/>
            <person name="Greenwood S.J."/>
            <person name="Moroz L.L."/>
            <person name="Walt D.R."/>
            <person name="Bodnar A.G."/>
        </authorList>
    </citation>
    <scope>NUCLEOTIDE SEQUENCE</scope>
    <source>
        <strain evidence="10">GMGI-L3</strain>
    </source>
</reference>
<dbReference type="GO" id="GO:0000978">
    <property type="term" value="F:RNA polymerase II cis-regulatory region sequence-specific DNA binding"/>
    <property type="evidence" value="ECO:0007669"/>
    <property type="project" value="TreeGrafter"/>
</dbReference>
<evidence type="ECO:0000256" key="9">
    <source>
        <dbReference type="SAM" id="MobiDB-lite"/>
    </source>
</evidence>
<evidence type="ECO:0000313" key="11">
    <source>
        <dbReference type="Proteomes" id="UP000747542"/>
    </source>
</evidence>
<keyword evidence="11" id="KW-1185">Reference proteome</keyword>
<name>A0A8J5JHA1_HOMAM</name>
<evidence type="ECO:0000256" key="5">
    <source>
        <dbReference type="ARBA" id="ARBA00023159"/>
    </source>
</evidence>
<protein>
    <recommendedName>
        <fullName evidence="8">Mediator of RNA polymerase II transcription subunit 8</fullName>
    </recommendedName>
    <alternativeName>
        <fullName evidence="8">Mediator complex subunit 8</fullName>
    </alternativeName>
</protein>
<dbReference type="AlphaFoldDB" id="A0A8J5JHA1"/>
<evidence type="ECO:0000256" key="7">
    <source>
        <dbReference type="ARBA" id="ARBA00023242"/>
    </source>
</evidence>
<evidence type="ECO:0000256" key="6">
    <source>
        <dbReference type="ARBA" id="ARBA00023163"/>
    </source>
</evidence>
<dbReference type="InterPro" id="IPR019364">
    <property type="entry name" value="Mediatior_Med8_fun/met"/>
</dbReference>
<feature type="region of interest" description="Disordered" evidence="9">
    <location>
        <begin position="193"/>
        <end position="217"/>
    </location>
</feature>
<dbReference type="GO" id="GO:0016592">
    <property type="term" value="C:mediator complex"/>
    <property type="evidence" value="ECO:0007669"/>
    <property type="project" value="InterPro"/>
</dbReference>
<dbReference type="Pfam" id="PF10232">
    <property type="entry name" value="Med8"/>
    <property type="match status" value="1"/>
</dbReference>
<organism evidence="10 11">
    <name type="scientific">Homarus americanus</name>
    <name type="common">American lobster</name>
    <dbReference type="NCBI Taxonomy" id="6706"/>
    <lineage>
        <taxon>Eukaryota</taxon>
        <taxon>Metazoa</taxon>
        <taxon>Ecdysozoa</taxon>
        <taxon>Arthropoda</taxon>
        <taxon>Crustacea</taxon>
        <taxon>Multicrustacea</taxon>
        <taxon>Malacostraca</taxon>
        <taxon>Eumalacostraca</taxon>
        <taxon>Eucarida</taxon>
        <taxon>Decapoda</taxon>
        <taxon>Pleocyemata</taxon>
        <taxon>Astacidea</taxon>
        <taxon>Nephropoidea</taxon>
        <taxon>Nephropidae</taxon>
        <taxon>Homarus</taxon>
    </lineage>
</organism>
<comment type="subcellular location">
    <subcellularLocation>
        <location evidence="1 8">Nucleus</location>
    </subcellularLocation>
</comment>
<evidence type="ECO:0000256" key="2">
    <source>
        <dbReference type="ARBA" id="ARBA00005716"/>
    </source>
</evidence>
<evidence type="ECO:0000313" key="10">
    <source>
        <dbReference type="EMBL" id="KAG7155545.1"/>
    </source>
</evidence>
<sequence>MQREERALDVALDVILQRVVDIKGSLQELLVKMEREGEQVDWPSYLNSFSVISAQIYTLMKLLKNDKTPILRNFLTLPLQLNAESDEKLLLATEGRVPSFSHDFVPNMLRTKPEPDVEQRHLALEAKMAQANADTALKQINVHNKVVKHVMDLVNTAREEWETETASRTNQPQTCSVNETHALIAALGTGKGFKIRTQPPGPSPTMPQQPPPQITTTSKAVSAVKTNIKAANTIHPYNR</sequence>
<feature type="compositionally biased region" description="Pro residues" evidence="9">
    <location>
        <begin position="199"/>
        <end position="213"/>
    </location>
</feature>
<evidence type="ECO:0000256" key="3">
    <source>
        <dbReference type="ARBA" id="ARBA00011837"/>
    </source>
</evidence>
<keyword evidence="4 8" id="KW-0805">Transcription regulation</keyword>
<proteinExistence type="inferred from homology"/>
<comment type="similarity">
    <text evidence="2 8">Belongs to the Mediator complex subunit 8 family.</text>
</comment>
<dbReference type="Proteomes" id="UP000747542">
    <property type="component" value="Unassembled WGS sequence"/>
</dbReference>
<evidence type="ECO:0000256" key="1">
    <source>
        <dbReference type="ARBA" id="ARBA00004123"/>
    </source>
</evidence>
<keyword evidence="5 8" id="KW-0010">Activator</keyword>
<dbReference type="EMBL" id="JAHLQT010041254">
    <property type="protein sequence ID" value="KAG7155545.1"/>
    <property type="molecule type" value="Genomic_DNA"/>
</dbReference>
<dbReference type="GO" id="GO:0070847">
    <property type="term" value="C:core mediator complex"/>
    <property type="evidence" value="ECO:0007669"/>
    <property type="project" value="TreeGrafter"/>
</dbReference>